<keyword evidence="1" id="KW-0560">Oxidoreductase</keyword>
<evidence type="ECO:0000259" key="4">
    <source>
        <dbReference type="Pfam" id="PF01232"/>
    </source>
</evidence>
<dbReference type="InterPro" id="IPR013328">
    <property type="entry name" value="6PGD_dom2"/>
</dbReference>
<dbReference type="InterPro" id="IPR008927">
    <property type="entry name" value="6-PGluconate_DH-like_C_sf"/>
</dbReference>
<dbReference type="InterPro" id="IPR036291">
    <property type="entry name" value="NAD(P)-bd_dom_sf"/>
</dbReference>
<dbReference type="FunFam" id="3.40.50.720:FF:000129">
    <property type="entry name" value="D-mannonate oxidoreductase"/>
    <property type="match status" value="1"/>
</dbReference>
<evidence type="ECO:0000256" key="1">
    <source>
        <dbReference type="ARBA" id="ARBA00023002"/>
    </source>
</evidence>
<dbReference type="SUPFAM" id="SSF48179">
    <property type="entry name" value="6-phosphogluconate dehydrogenase C-terminal domain-like"/>
    <property type="match status" value="1"/>
</dbReference>
<dbReference type="GO" id="GO:0051213">
    <property type="term" value="F:dioxygenase activity"/>
    <property type="evidence" value="ECO:0007669"/>
    <property type="project" value="UniProtKB-KW"/>
</dbReference>
<dbReference type="Pfam" id="PF01232">
    <property type="entry name" value="Mannitol_dh"/>
    <property type="match status" value="1"/>
</dbReference>
<dbReference type="Gene3D" id="3.40.50.720">
    <property type="entry name" value="NAD(P)-binding Rossmann-like Domain"/>
    <property type="match status" value="1"/>
</dbReference>
<dbReference type="RefSeq" id="WP_068957337.1">
    <property type="nucleotide sequence ID" value="NZ_LGLV01000016.1"/>
</dbReference>
<dbReference type="Gene3D" id="1.10.1040.10">
    <property type="entry name" value="N-(1-d-carboxylethyl)-l-norvaline Dehydrogenase, domain 2"/>
    <property type="match status" value="1"/>
</dbReference>
<keyword evidence="7" id="KW-1185">Reference proteome</keyword>
<dbReference type="SUPFAM" id="SSF51735">
    <property type="entry name" value="NAD(P)-binding Rossmann-fold domains"/>
    <property type="match status" value="1"/>
</dbReference>
<dbReference type="InterPro" id="IPR013118">
    <property type="entry name" value="Mannitol_DH_C"/>
</dbReference>
<organism evidence="6 7">
    <name type="scientific">Pararhizobium polonicum</name>
    <dbReference type="NCBI Taxonomy" id="1612624"/>
    <lineage>
        <taxon>Bacteria</taxon>
        <taxon>Pseudomonadati</taxon>
        <taxon>Pseudomonadota</taxon>
        <taxon>Alphaproteobacteria</taxon>
        <taxon>Hyphomicrobiales</taxon>
        <taxon>Rhizobiaceae</taxon>
        <taxon>Rhizobium/Agrobacterium group</taxon>
        <taxon>Pararhizobium</taxon>
    </lineage>
</organism>
<dbReference type="Pfam" id="PF08125">
    <property type="entry name" value="Mannitol_dh_C"/>
    <property type="match status" value="1"/>
</dbReference>
<dbReference type="PANTHER" id="PTHR43362">
    <property type="entry name" value="MANNITOL DEHYDROGENASE DSF1-RELATED"/>
    <property type="match status" value="1"/>
</dbReference>
<dbReference type="PATRIC" id="fig|1612624.7.peg.2477"/>
<comment type="similarity">
    <text evidence="3">Belongs to the mannitol dehydrogenase family. UxuB subfamily.</text>
</comment>
<reference evidence="6 7" key="1">
    <citation type="journal article" date="2016" name="Syst. Appl. Microbiol.">
        <title>Pararhizobium polonicum sp. nov. isolated from tumors on stone fruit rootstocks.</title>
        <authorList>
            <person name="Pulawska J."/>
            <person name="Kuzmanovic N."/>
            <person name="Willems A."/>
            <person name="Pothier J.F."/>
        </authorList>
    </citation>
    <scope>NUCLEOTIDE SEQUENCE [LARGE SCALE GENOMIC DNA]</scope>
    <source>
        <strain evidence="6 7">F5.1</strain>
    </source>
</reference>
<dbReference type="InterPro" id="IPR013131">
    <property type="entry name" value="Mannitol_DH_N"/>
</dbReference>
<dbReference type="PANTHER" id="PTHR43362:SF1">
    <property type="entry name" value="MANNITOL DEHYDROGENASE 2-RELATED"/>
    <property type="match status" value="1"/>
</dbReference>
<evidence type="ECO:0000256" key="2">
    <source>
        <dbReference type="ARBA" id="ARBA00023027"/>
    </source>
</evidence>
<dbReference type="Proteomes" id="UP000093111">
    <property type="component" value="Unassembled WGS sequence"/>
</dbReference>
<proteinExistence type="inferred from homology"/>
<dbReference type="GO" id="GO:0016616">
    <property type="term" value="F:oxidoreductase activity, acting on the CH-OH group of donors, NAD or NADP as acceptor"/>
    <property type="evidence" value="ECO:0007669"/>
    <property type="project" value="TreeGrafter"/>
</dbReference>
<evidence type="ECO:0000313" key="6">
    <source>
        <dbReference type="EMBL" id="OBZ93122.1"/>
    </source>
</evidence>
<name>A0A1C7NVV0_9HYPH</name>
<evidence type="ECO:0000313" key="7">
    <source>
        <dbReference type="Proteomes" id="UP000093111"/>
    </source>
</evidence>
<feature type="domain" description="Mannitol dehydrogenase N-terminal" evidence="4">
    <location>
        <begin position="32"/>
        <end position="276"/>
    </location>
</feature>
<dbReference type="InterPro" id="IPR050988">
    <property type="entry name" value="Mannitol_DH/Oxidoreductase"/>
</dbReference>
<gene>
    <name evidence="6" type="ORF">ADU59_23905</name>
</gene>
<keyword evidence="6" id="KW-0223">Dioxygenase</keyword>
<dbReference type="STRING" id="1612624.ADU59_23905"/>
<dbReference type="PRINTS" id="PR00084">
    <property type="entry name" value="MTLDHDRGNASE"/>
</dbReference>
<accession>A0A1C7NVV0</accession>
<dbReference type="EMBL" id="LGLV01000016">
    <property type="protein sequence ID" value="OBZ93122.1"/>
    <property type="molecule type" value="Genomic_DNA"/>
</dbReference>
<feature type="domain" description="Mannitol dehydrogenase C-terminal" evidence="5">
    <location>
        <begin position="285"/>
        <end position="476"/>
    </location>
</feature>
<dbReference type="InterPro" id="IPR000669">
    <property type="entry name" value="Mannitol_DH"/>
</dbReference>
<sequence length="496" mass="53571">MSPMMRLSSQTLPQLPETIEKPGYDRTKVTIGIVHLGIGAFHRAHQAVFTDDVLARDLSWGICGVSLRSAETRDALAPQDGLYTLKVQDGQGAHLRVIGSVVETLVAPENPQAVLARMSDPATRIVSLTVTEKGYCHNPATGALDENHPDVLHDLENPAAPKSAVGFLVEALARRRAAGVPAFTLLSCDNLPSNGHVLKRVVTRFAEMRDPGLAAFVADVASPSTMIDRIVPATTDADRTAIAAALGVEDAWPVVTEPFRQWVVEDDFPLGRPAWEAAGVVFVADVSAFETMKLRLLNGSHSTLAYLGFLAGAETVAEAMALPGMEELIEGLMREEVSPTLPSLAGFDLPAYRQALIDRFRNPALRHRTWQIAMDGSQKLPQRLLGTIRDRIAAGASHDRLVLGVAAWMRYARGIDEAGKPIDVRDPLAARIAVATQQLNDPEKIVAAFLGFAEVFGEDLRADAPFRGRLVDTLSRLLSDGSAAVLQAWRDRGGSR</sequence>
<comment type="caution">
    <text evidence="6">The sequence shown here is derived from an EMBL/GenBank/DDBJ whole genome shotgun (WGS) entry which is preliminary data.</text>
</comment>
<protein>
    <submittedName>
        <fullName evidence="6">Dioxygenase</fullName>
    </submittedName>
</protein>
<evidence type="ECO:0000256" key="3">
    <source>
        <dbReference type="ARBA" id="ARBA00061451"/>
    </source>
</evidence>
<dbReference type="AlphaFoldDB" id="A0A1C7NVV0"/>
<keyword evidence="2" id="KW-0520">NAD</keyword>
<evidence type="ECO:0000259" key="5">
    <source>
        <dbReference type="Pfam" id="PF08125"/>
    </source>
</evidence>